<gene>
    <name evidence="1" type="ORF">B0J11DRAFT_604013</name>
</gene>
<name>A0A9P9E2A1_9PLEO</name>
<accession>A0A9P9E2A1</accession>
<dbReference type="Proteomes" id="UP000700596">
    <property type="component" value="Unassembled WGS sequence"/>
</dbReference>
<reference evidence="1" key="1">
    <citation type="journal article" date="2021" name="Nat. Commun.">
        <title>Genetic determinants of endophytism in the Arabidopsis root mycobiome.</title>
        <authorList>
            <person name="Mesny F."/>
            <person name="Miyauchi S."/>
            <person name="Thiergart T."/>
            <person name="Pickel B."/>
            <person name="Atanasova L."/>
            <person name="Karlsson M."/>
            <person name="Huettel B."/>
            <person name="Barry K.W."/>
            <person name="Haridas S."/>
            <person name="Chen C."/>
            <person name="Bauer D."/>
            <person name="Andreopoulos W."/>
            <person name="Pangilinan J."/>
            <person name="LaButti K."/>
            <person name="Riley R."/>
            <person name="Lipzen A."/>
            <person name="Clum A."/>
            <person name="Drula E."/>
            <person name="Henrissat B."/>
            <person name="Kohler A."/>
            <person name="Grigoriev I.V."/>
            <person name="Martin F.M."/>
            <person name="Hacquard S."/>
        </authorList>
    </citation>
    <scope>NUCLEOTIDE SEQUENCE</scope>
    <source>
        <strain evidence="1">MPI-CAGE-CH-0243</strain>
    </source>
</reference>
<dbReference type="EMBL" id="JAGMWT010000005">
    <property type="protein sequence ID" value="KAH7128651.1"/>
    <property type="molecule type" value="Genomic_DNA"/>
</dbReference>
<protein>
    <submittedName>
        <fullName evidence="1">Uncharacterized protein</fullName>
    </submittedName>
</protein>
<keyword evidence="2" id="KW-1185">Reference proteome</keyword>
<evidence type="ECO:0000313" key="1">
    <source>
        <dbReference type="EMBL" id="KAH7128651.1"/>
    </source>
</evidence>
<evidence type="ECO:0000313" key="2">
    <source>
        <dbReference type="Proteomes" id="UP000700596"/>
    </source>
</evidence>
<sequence>MNFHNSNAFNVFAHNAWNESISIHSGNGYHTIARRHLLEAYFPNLHITHHHVDLRNYEAEIERRMNSSGLVMKNIMWSAFRALLGNLKHAHNTVDGITTQIRCNFQKAIDDDTFKPRPDSGLKRCRQNFRILAIFANMTRSMRLAAALLEFFMSNHRMIVARERKKYIPEWILAISELEPLIARPDFDRCMHYLVVKPRMVDFDFDFDDNRPRGRTKYLLPDSFWRPRSRTVPPRFPLAFAPARYPMYAPPPMLMPAIQPPSPVVDLAYPAGYFNQPKDAIQELADGQQALVHKVDEIARMQKMQIEALHSSPYMLEF</sequence>
<dbReference type="OrthoDB" id="10621869at2759"/>
<comment type="caution">
    <text evidence="1">The sequence shown here is derived from an EMBL/GenBank/DDBJ whole genome shotgun (WGS) entry which is preliminary data.</text>
</comment>
<dbReference type="AlphaFoldDB" id="A0A9P9E2A1"/>
<organism evidence="1 2">
    <name type="scientific">Dendryphion nanum</name>
    <dbReference type="NCBI Taxonomy" id="256645"/>
    <lineage>
        <taxon>Eukaryota</taxon>
        <taxon>Fungi</taxon>
        <taxon>Dikarya</taxon>
        <taxon>Ascomycota</taxon>
        <taxon>Pezizomycotina</taxon>
        <taxon>Dothideomycetes</taxon>
        <taxon>Pleosporomycetidae</taxon>
        <taxon>Pleosporales</taxon>
        <taxon>Torulaceae</taxon>
        <taxon>Dendryphion</taxon>
    </lineage>
</organism>
<proteinExistence type="predicted"/>